<protein>
    <recommendedName>
        <fullName evidence="2">Endonuclease/exonuclease/phosphatase domain-containing protein</fullName>
    </recommendedName>
</protein>
<name>A0A8J8T2F6_HALGN</name>
<dbReference type="SUPFAM" id="SSF56219">
    <property type="entry name" value="DNase I-like"/>
    <property type="match status" value="1"/>
</dbReference>
<dbReference type="Proteomes" id="UP000785679">
    <property type="component" value="Unassembled WGS sequence"/>
</dbReference>
<evidence type="ECO:0000256" key="1">
    <source>
        <dbReference type="ARBA" id="ARBA00006335"/>
    </source>
</evidence>
<dbReference type="EMBL" id="RRYP01009546">
    <property type="protein sequence ID" value="TNV78993.1"/>
    <property type="molecule type" value="Genomic_DNA"/>
</dbReference>
<feature type="domain" description="Endonuclease/exonuclease/phosphatase" evidence="2">
    <location>
        <begin position="63"/>
        <end position="266"/>
    </location>
</feature>
<organism evidence="3 4">
    <name type="scientific">Halteria grandinella</name>
    <dbReference type="NCBI Taxonomy" id="5974"/>
    <lineage>
        <taxon>Eukaryota</taxon>
        <taxon>Sar</taxon>
        <taxon>Alveolata</taxon>
        <taxon>Ciliophora</taxon>
        <taxon>Intramacronucleata</taxon>
        <taxon>Spirotrichea</taxon>
        <taxon>Stichotrichia</taxon>
        <taxon>Sporadotrichida</taxon>
        <taxon>Halteriidae</taxon>
        <taxon>Halteria</taxon>
    </lineage>
</organism>
<dbReference type="Gene3D" id="3.60.10.10">
    <property type="entry name" value="Endonuclease/exonuclease/phosphatase"/>
    <property type="match status" value="1"/>
</dbReference>
<comment type="similarity">
    <text evidence="1">Belongs to the neutral sphingomyelinase family.</text>
</comment>
<sequence>MGSYLSTKNKRGVPPPLPFKDFLSQVHLHMHPLNKHLLTPESQALVPIVKRGEDSQTIRMLTFNMCLVPVCFSPLVYAPYQAQRMQEFVLHYAQNYDILCLQEVIGLLWEVKDQFLTAMRKAGFFYVADPKRPDIFSDQEVCEGGVIIFSRFEIVEWEFLPFSYSVDAEGHSVIGSVYACVKVPEKADTQAPSRFMHLFNVHTMSNSSFSDPFIVYESMICRQQQITELAQFVKAKLGEISTKHSCFLGHEDLANHMAIICGDFNVNALEESEDVKAMLLKAHPENIKFLEEAKLEYAQMVEKLSHSIPSSLVDMSQAQLGGHPRTFIHINTCREMNKREEYQIEVNQCYDYIFEKKIGDHKNISVKPNTMKIERFDSHDHHPWPAVSDHCGLSIDIKIKPTQTYHSDEVVTIRTKEATTLGPLEEDTISLSTTSGSVRTLQRHY</sequence>
<comment type="caution">
    <text evidence="3">The sequence shown here is derived from an EMBL/GenBank/DDBJ whole genome shotgun (WGS) entry which is preliminary data.</text>
</comment>
<dbReference type="OrthoDB" id="40902at2759"/>
<dbReference type="PANTHER" id="PTHR16320">
    <property type="entry name" value="SPHINGOMYELINASE FAMILY MEMBER"/>
    <property type="match status" value="1"/>
</dbReference>
<dbReference type="InterPro" id="IPR005135">
    <property type="entry name" value="Endo/exonuclease/phosphatase"/>
</dbReference>
<gene>
    <name evidence="3" type="ORF">FGO68_gene14319</name>
</gene>
<dbReference type="InterPro" id="IPR038772">
    <property type="entry name" value="Sph/SMPD2-like"/>
</dbReference>
<dbReference type="Pfam" id="PF03372">
    <property type="entry name" value="Exo_endo_phos"/>
    <property type="match status" value="1"/>
</dbReference>
<dbReference type="AlphaFoldDB" id="A0A8J8T2F6"/>
<dbReference type="InterPro" id="IPR036691">
    <property type="entry name" value="Endo/exonu/phosph_ase_sf"/>
</dbReference>
<evidence type="ECO:0000313" key="4">
    <source>
        <dbReference type="Proteomes" id="UP000785679"/>
    </source>
</evidence>
<accession>A0A8J8T2F6</accession>
<dbReference type="GO" id="GO:0005737">
    <property type="term" value="C:cytoplasm"/>
    <property type="evidence" value="ECO:0007669"/>
    <property type="project" value="TreeGrafter"/>
</dbReference>
<dbReference type="GO" id="GO:0004767">
    <property type="term" value="F:sphingomyelin phosphodiesterase activity"/>
    <property type="evidence" value="ECO:0007669"/>
    <property type="project" value="InterPro"/>
</dbReference>
<evidence type="ECO:0000313" key="3">
    <source>
        <dbReference type="EMBL" id="TNV78993.1"/>
    </source>
</evidence>
<proteinExistence type="inferred from homology"/>
<reference evidence="3" key="1">
    <citation type="submission" date="2019-06" db="EMBL/GenBank/DDBJ databases">
        <authorList>
            <person name="Zheng W."/>
        </authorList>
    </citation>
    <scope>NUCLEOTIDE SEQUENCE</scope>
    <source>
        <strain evidence="3">QDHG01</strain>
    </source>
</reference>
<dbReference type="PANTHER" id="PTHR16320:SF1">
    <property type="entry name" value="SPHINGOMYELINASE DDB_G0288017"/>
    <property type="match status" value="1"/>
</dbReference>
<evidence type="ECO:0000259" key="2">
    <source>
        <dbReference type="Pfam" id="PF03372"/>
    </source>
</evidence>
<keyword evidence="4" id="KW-1185">Reference proteome</keyword>